<keyword evidence="2" id="KW-1185">Reference proteome</keyword>
<dbReference type="STRING" id="767519.SAMN05216559_0768"/>
<protein>
    <submittedName>
        <fullName evidence="1">Predicted nucleic acid-binding protein, contains PIN domain</fullName>
    </submittedName>
</protein>
<sequence>MWVFDATPLIYLAKVNRLDVVEFLDDPRLVPEPVYGEVVDAGLEAGYPGARRIERQVDDGVFEVAAVPETSLATRLEDNDSLSEADVAVLVCAAERDAVAVMDEAYGRDVAATEGIDTRGTAYLVLSAVSDGTISVQEGRDIIDKMIDAGWFCAPDVYTRIVGKLDSFEK</sequence>
<evidence type="ECO:0000313" key="2">
    <source>
        <dbReference type="Proteomes" id="UP000199062"/>
    </source>
</evidence>
<dbReference type="EMBL" id="FOZK01000001">
    <property type="protein sequence ID" value="SFR90223.1"/>
    <property type="molecule type" value="Genomic_DNA"/>
</dbReference>
<dbReference type="PANTHER" id="PTHR39550">
    <property type="entry name" value="SLL0658 PROTEIN"/>
    <property type="match status" value="1"/>
</dbReference>
<dbReference type="RefSeq" id="WP_089814026.1">
    <property type="nucleotide sequence ID" value="NZ_FOZK01000001.1"/>
</dbReference>
<accession>A0A1I6KG83</accession>
<dbReference type="Proteomes" id="UP000199062">
    <property type="component" value="Unassembled WGS sequence"/>
</dbReference>
<dbReference type="InterPro" id="IPR021799">
    <property type="entry name" value="PIN-like_prokaryotic"/>
</dbReference>
<dbReference type="OrthoDB" id="323844at2157"/>
<dbReference type="PANTHER" id="PTHR39550:SF1">
    <property type="entry name" value="SLL0658 PROTEIN"/>
    <property type="match status" value="1"/>
</dbReference>
<reference evidence="1 2" key="1">
    <citation type="submission" date="2016-10" db="EMBL/GenBank/DDBJ databases">
        <authorList>
            <person name="de Groot N.N."/>
        </authorList>
    </citation>
    <scope>NUCLEOTIDE SEQUENCE [LARGE SCALE GENOMIC DNA]</scope>
    <source>
        <strain evidence="1 2">CGMCC 1.10457</strain>
    </source>
</reference>
<organism evidence="1 2">
    <name type="scientific">Halomicrobium zhouii</name>
    <dbReference type="NCBI Taxonomy" id="767519"/>
    <lineage>
        <taxon>Archaea</taxon>
        <taxon>Methanobacteriati</taxon>
        <taxon>Methanobacteriota</taxon>
        <taxon>Stenosarchaea group</taxon>
        <taxon>Halobacteria</taxon>
        <taxon>Halobacteriales</taxon>
        <taxon>Haloarculaceae</taxon>
        <taxon>Halomicrobium</taxon>
    </lineage>
</organism>
<evidence type="ECO:0000313" key="1">
    <source>
        <dbReference type="EMBL" id="SFR90223.1"/>
    </source>
</evidence>
<name>A0A1I6KG83_9EURY</name>
<dbReference type="AlphaFoldDB" id="A0A1I6KG83"/>
<gene>
    <name evidence="1" type="ORF">SAMN05216559_0768</name>
</gene>
<proteinExistence type="predicted"/>
<dbReference type="Pfam" id="PF11848">
    <property type="entry name" value="DUF3368"/>
    <property type="match status" value="1"/>
</dbReference>